<evidence type="ECO:0000313" key="10">
    <source>
        <dbReference type="Proteomes" id="UP000334019"/>
    </source>
</evidence>
<evidence type="ECO:0000256" key="1">
    <source>
        <dbReference type="ARBA" id="ARBA00004196"/>
    </source>
</evidence>
<evidence type="ECO:0000256" key="6">
    <source>
        <dbReference type="SAM" id="MobiDB-lite"/>
    </source>
</evidence>
<dbReference type="CDD" id="cd02966">
    <property type="entry name" value="TlpA_like_family"/>
    <property type="match status" value="1"/>
</dbReference>
<evidence type="ECO:0000256" key="2">
    <source>
        <dbReference type="ARBA" id="ARBA00022748"/>
    </source>
</evidence>
<dbReference type="GO" id="GO:0017004">
    <property type="term" value="P:cytochrome complex assembly"/>
    <property type="evidence" value="ECO:0007669"/>
    <property type="project" value="UniProtKB-KW"/>
</dbReference>
<feature type="compositionally biased region" description="Acidic residues" evidence="6">
    <location>
        <begin position="207"/>
        <end position="221"/>
    </location>
</feature>
<evidence type="ECO:0000313" key="9">
    <source>
        <dbReference type="EMBL" id="QGG96254.1"/>
    </source>
</evidence>
<comment type="subcellular location">
    <subcellularLocation>
        <location evidence="1">Cell envelope</location>
    </subcellularLocation>
</comment>
<evidence type="ECO:0000256" key="5">
    <source>
        <dbReference type="ARBA" id="ARBA00023284"/>
    </source>
</evidence>
<organism evidence="9 10">
    <name type="scientific">Actinomarinicola tropica</name>
    <dbReference type="NCBI Taxonomy" id="2789776"/>
    <lineage>
        <taxon>Bacteria</taxon>
        <taxon>Bacillati</taxon>
        <taxon>Actinomycetota</taxon>
        <taxon>Acidimicrobiia</taxon>
        <taxon>Acidimicrobiales</taxon>
        <taxon>Iamiaceae</taxon>
        <taxon>Actinomarinicola</taxon>
    </lineage>
</organism>
<protein>
    <submittedName>
        <fullName evidence="9">Redoxin family protein</fullName>
    </submittedName>
</protein>
<dbReference type="InterPro" id="IPR050553">
    <property type="entry name" value="Thioredoxin_ResA/DsbE_sf"/>
</dbReference>
<dbReference type="PANTHER" id="PTHR42852:SF6">
    <property type="entry name" value="THIOL:DISULFIDE INTERCHANGE PROTEIN DSBE"/>
    <property type="match status" value="1"/>
</dbReference>
<keyword evidence="7" id="KW-0472">Membrane</keyword>
<dbReference type="InterPro" id="IPR017937">
    <property type="entry name" value="Thioredoxin_CS"/>
</dbReference>
<dbReference type="InterPro" id="IPR036249">
    <property type="entry name" value="Thioredoxin-like_sf"/>
</dbReference>
<keyword evidence="5" id="KW-0676">Redox-active center</keyword>
<dbReference type="PROSITE" id="PS51352">
    <property type="entry name" value="THIOREDOXIN_2"/>
    <property type="match status" value="1"/>
</dbReference>
<proteinExistence type="predicted"/>
<accession>A0A5Q2RL91</accession>
<dbReference type="KEGG" id="atq:GH723_14730"/>
<dbReference type="PROSITE" id="PS00194">
    <property type="entry name" value="THIOREDOXIN_1"/>
    <property type="match status" value="1"/>
</dbReference>
<dbReference type="Proteomes" id="UP000334019">
    <property type="component" value="Chromosome"/>
</dbReference>
<dbReference type="SUPFAM" id="SSF52833">
    <property type="entry name" value="Thioredoxin-like"/>
    <property type="match status" value="1"/>
</dbReference>
<dbReference type="GO" id="GO:0016491">
    <property type="term" value="F:oxidoreductase activity"/>
    <property type="evidence" value="ECO:0007669"/>
    <property type="project" value="InterPro"/>
</dbReference>
<sequence length="221" mass="23564">MSEPVTSARYVDATPPRRRTALIASSVVGMVMVAFVVMLALSDGGPDEDRSPLLGRAAPAVAGRTLDGGTFDIDDERGRWVLVNFFATWCAPCRVEHPELVAFYEAHAEAGDVEVVSVAFQNDLPDIEAFFAENGGEWPVLAEDVSSLAVDWGVRALPESFLVSPQGIVVHKFVGGVTMSDLESILAQARGLPPAPAEPDTEPAGTETDEATDDETEHLGE</sequence>
<dbReference type="Pfam" id="PF08534">
    <property type="entry name" value="Redoxin"/>
    <property type="match status" value="1"/>
</dbReference>
<keyword evidence="10" id="KW-1185">Reference proteome</keyword>
<evidence type="ECO:0000256" key="4">
    <source>
        <dbReference type="ARBA" id="ARBA00023157"/>
    </source>
</evidence>
<dbReference type="InterPro" id="IPR013740">
    <property type="entry name" value="Redoxin"/>
</dbReference>
<keyword evidence="7" id="KW-0812">Transmembrane</keyword>
<evidence type="ECO:0000259" key="8">
    <source>
        <dbReference type="PROSITE" id="PS51352"/>
    </source>
</evidence>
<keyword evidence="3" id="KW-0735">Signal-anchor</keyword>
<dbReference type="PANTHER" id="PTHR42852">
    <property type="entry name" value="THIOL:DISULFIDE INTERCHANGE PROTEIN DSBE"/>
    <property type="match status" value="1"/>
</dbReference>
<dbReference type="GO" id="GO:0030313">
    <property type="term" value="C:cell envelope"/>
    <property type="evidence" value="ECO:0007669"/>
    <property type="project" value="UniProtKB-SubCell"/>
</dbReference>
<dbReference type="InterPro" id="IPR013766">
    <property type="entry name" value="Thioredoxin_domain"/>
</dbReference>
<feature type="domain" description="Thioredoxin" evidence="8">
    <location>
        <begin position="52"/>
        <end position="191"/>
    </location>
</feature>
<keyword evidence="7" id="KW-1133">Transmembrane helix</keyword>
<keyword evidence="4" id="KW-1015">Disulfide bond</keyword>
<name>A0A5Q2RL91_9ACTN</name>
<keyword evidence="2" id="KW-0201">Cytochrome c-type biogenesis</keyword>
<gene>
    <name evidence="9" type="ORF">GH723_14730</name>
</gene>
<dbReference type="EMBL" id="CP045851">
    <property type="protein sequence ID" value="QGG96254.1"/>
    <property type="molecule type" value="Genomic_DNA"/>
</dbReference>
<feature type="region of interest" description="Disordered" evidence="6">
    <location>
        <begin position="189"/>
        <end position="221"/>
    </location>
</feature>
<dbReference type="RefSeq" id="WP_153760360.1">
    <property type="nucleotide sequence ID" value="NZ_CP045851.1"/>
</dbReference>
<dbReference type="AlphaFoldDB" id="A0A5Q2RL91"/>
<dbReference type="Gene3D" id="3.40.30.10">
    <property type="entry name" value="Glutaredoxin"/>
    <property type="match status" value="1"/>
</dbReference>
<reference evidence="9 10" key="1">
    <citation type="submission" date="2019-11" db="EMBL/GenBank/DDBJ databases">
        <authorList>
            <person name="He Y."/>
        </authorList>
    </citation>
    <scope>NUCLEOTIDE SEQUENCE [LARGE SCALE GENOMIC DNA]</scope>
    <source>
        <strain evidence="9 10">SCSIO 58843</strain>
    </source>
</reference>
<evidence type="ECO:0000256" key="7">
    <source>
        <dbReference type="SAM" id="Phobius"/>
    </source>
</evidence>
<evidence type="ECO:0000256" key="3">
    <source>
        <dbReference type="ARBA" id="ARBA00022968"/>
    </source>
</evidence>
<feature type="transmembrane region" description="Helical" evidence="7">
    <location>
        <begin position="21"/>
        <end position="41"/>
    </location>
</feature>